<comment type="subcellular location">
    <subcellularLocation>
        <location evidence="4 6">Cytoplasm</location>
    </subcellularLocation>
</comment>
<evidence type="ECO:0000256" key="4">
    <source>
        <dbReference type="HAMAP-Rule" id="MF_00080"/>
    </source>
</evidence>
<evidence type="ECO:0000256" key="1">
    <source>
        <dbReference type="ARBA" id="ARBA00005439"/>
    </source>
</evidence>
<dbReference type="Pfam" id="PF00707">
    <property type="entry name" value="IF3_C"/>
    <property type="match status" value="1"/>
</dbReference>
<dbReference type="Proteomes" id="UP000276301">
    <property type="component" value="Unassembled WGS sequence"/>
</dbReference>
<accession>A0A498CQU6</accession>
<dbReference type="FunFam" id="3.10.20.80:FF:000001">
    <property type="entry name" value="Translation initiation factor IF-3"/>
    <property type="match status" value="1"/>
</dbReference>
<keyword evidence="10" id="KW-1185">Reference proteome</keyword>
<dbReference type="PROSITE" id="PS00938">
    <property type="entry name" value="IF3"/>
    <property type="match status" value="1"/>
</dbReference>
<evidence type="ECO:0000256" key="6">
    <source>
        <dbReference type="RuleBase" id="RU000646"/>
    </source>
</evidence>
<evidence type="ECO:0000256" key="2">
    <source>
        <dbReference type="ARBA" id="ARBA00022540"/>
    </source>
</evidence>
<evidence type="ECO:0000313" key="9">
    <source>
        <dbReference type="EMBL" id="RLL14645.1"/>
    </source>
</evidence>
<dbReference type="Gene3D" id="3.10.20.80">
    <property type="entry name" value="Translation initiation factor 3 (IF-3), N-terminal domain"/>
    <property type="match status" value="1"/>
</dbReference>
<feature type="domain" description="Translation initiation factor 3 C-terminal" evidence="7">
    <location>
        <begin position="89"/>
        <end position="174"/>
    </location>
</feature>
<keyword evidence="3 4" id="KW-0648">Protein biosynthesis</keyword>
<dbReference type="SUPFAM" id="SSF55200">
    <property type="entry name" value="Translation initiation factor IF3, C-terminal domain"/>
    <property type="match status" value="1"/>
</dbReference>
<reference evidence="9 10" key="1">
    <citation type="submission" date="2018-10" db="EMBL/GenBank/DDBJ databases">
        <title>Anaerotruncus faecis sp. nov., isolated from human feces.</title>
        <authorList>
            <person name="Wang Y.-J."/>
        </authorList>
    </citation>
    <scope>NUCLEOTIDE SEQUENCE [LARGE SCALE GENOMIC DNA]</scope>
    <source>
        <strain evidence="9 10">22A2-44</strain>
    </source>
</reference>
<comment type="subunit">
    <text evidence="4 6">Monomer.</text>
</comment>
<dbReference type="Pfam" id="PF05198">
    <property type="entry name" value="IF3_N"/>
    <property type="match status" value="1"/>
</dbReference>
<evidence type="ECO:0000256" key="5">
    <source>
        <dbReference type="NCBIfam" id="TIGR00168"/>
    </source>
</evidence>
<name>A0A498CQU6_9FIRM</name>
<organism evidence="9 10">
    <name type="scientific">Anaerotruncus massiliensis</name>
    <name type="common">ex Liu et al. 2021</name>
    <dbReference type="NCBI Taxonomy" id="2321404"/>
    <lineage>
        <taxon>Bacteria</taxon>
        <taxon>Bacillati</taxon>
        <taxon>Bacillota</taxon>
        <taxon>Clostridia</taxon>
        <taxon>Eubacteriales</taxon>
        <taxon>Oscillospiraceae</taxon>
        <taxon>Anaerotruncus</taxon>
    </lineage>
</organism>
<keyword evidence="4" id="KW-0963">Cytoplasm</keyword>
<dbReference type="GO" id="GO:0032790">
    <property type="term" value="P:ribosome disassembly"/>
    <property type="evidence" value="ECO:0007669"/>
    <property type="project" value="TreeGrafter"/>
</dbReference>
<dbReference type="AlphaFoldDB" id="A0A498CQU6"/>
<dbReference type="InterPro" id="IPR019815">
    <property type="entry name" value="Translation_initiation_fac_3_C"/>
</dbReference>
<dbReference type="InterPro" id="IPR001288">
    <property type="entry name" value="Translation_initiation_fac_3"/>
</dbReference>
<dbReference type="Gene3D" id="3.30.110.10">
    <property type="entry name" value="Translation initiation factor 3 (IF-3), C-terminal domain"/>
    <property type="match status" value="1"/>
</dbReference>
<comment type="similarity">
    <text evidence="1 4 6">Belongs to the IF-3 family.</text>
</comment>
<dbReference type="EMBL" id="RCHT01000001">
    <property type="protein sequence ID" value="RLL14645.1"/>
    <property type="molecule type" value="Genomic_DNA"/>
</dbReference>
<evidence type="ECO:0000313" key="10">
    <source>
        <dbReference type="Proteomes" id="UP000276301"/>
    </source>
</evidence>
<evidence type="ECO:0000259" key="8">
    <source>
        <dbReference type="Pfam" id="PF05198"/>
    </source>
</evidence>
<proteinExistence type="inferred from homology"/>
<dbReference type="InterPro" id="IPR019813">
    <property type="entry name" value="Translation_initiation_fac3_CS"/>
</dbReference>
<dbReference type="PANTHER" id="PTHR10938:SF0">
    <property type="entry name" value="TRANSLATION INITIATION FACTOR IF-3, MITOCHONDRIAL"/>
    <property type="match status" value="1"/>
</dbReference>
<dbReference type="NCBIfam" id="TIGR00168">
    <property type="entry name" value="infC"/>
    <property type="match status" value="1"/>
</dbReference>
<dbReference type="SUPFAM" id="SSF54364">
    <property type="entry name" value="Translation initiation factor IF3, N-terminal domain"/>
    <property type="match status" value="1"/>
</dbReference>
<evidence type="ECO:0000256" key="3">
    <source>
        <dbReference type="ARBA" id="ARBA00022917"/>
    </source>
</evidence>
<comment type="function">
    <text evidence="4 6">IF-3 binds to the 30S ribosomal subunit and shifts the equilibrium between 70S ribosomes and their 50S and 30S subunits in favor of the free subunits, thus enhancing the availability of 30S subunits on which protein synthesis initiation begins.</text>
</comment>
<gene>
    <name evidence="4" type="primary">infC</name>
    <name evidence="9" type="ORF">D4A47_01300</name>
</gene>
<sequence length="186" mass="20942">MEVFRISSKELLINEEIRDKEVRLVGTEGEQLGVVPLATAQNMAIEKNLDLVKIAPQATPPVCKIMDYGKYKFEQAKREKEARKNQKVIEIKEVRLSLNIDTNDFNTKVNRAIKFLEGGDKVKASLRFRGREMAHPELGTSIMKRFTEAVAEVGNVEKQPKLEGRSMVMFISPKPATNIKGGNKNA</sequence>
<keyword evidence="2 4" id="KW-0396">Initiation factor</keyword>
<dbReference type="GO" id="GO:0043022">
    <property type="term" value="F:ribosome binding"/>
    <property type="evidence" value="ECO:0007669"/>
    <property type="project" value="UniProtKB-ARBA"/>
</dbReference>
<dbReference type="InterPro" id="IPR036787">
    <property type="entry name" value="T_IF-3_N_sf"/>
</dbReference>
<evidence type="ECO:0000259" key="7">
    <source>
        <dbReference type="Pfam" id="PF00707"/>
    </source>
</evidence>
<dbReference type="PANTHER" id="PTHR10938">
    <property type="entry name" value="TRANSLATION INITIATION FACTOR IF-3"/>
    <property type="match status" value="1"/>
</dbReference>
<comment type="caution">
    <text evidence="9">The sequence shown here is derived from an EMBL/GenBank/DDBJ whole genome shotgun (WGS) entry which is preliminary data.</text>
</comment>
<dbReference type="GO" id="GO:0016020">
    <property type="term" value="C:membrane"/>
    <property type="evidence" value="ECO:0007669"/>
    <property type="project" value="TreeGrafter"/>
</dbReference>
<dbReference type="HAMAP" id="MF_00080">
    <property type="entry name" value="IF_3"/>
    <property type="match status" value="1"/>
</dbReference>
<dbReference type="GO" id="GO:0005829">
    <property type="term" value="C:cytosol"/>
    <property type="evidence" value="ECO:0007669"/>
    <property type="project" value="TreeGrafter"/>
</dbReference>
<dbReference type="GO" id="GO:0003743">
    <property type="term" value="F:translation initiation factor activity"/>
    <property type="evidence" value="ECO:0007669"/>
    <property type="project" value="UniProtKB-UniRule"/>
</dbReference>
<dbReference type="InterPro" id="IPR019814">
    <property type="entry name" value="Translation_initiation_fac_3_N"/>
</dbReference>
<protein>
    <recommendedName>
        <fullName evidence="4 5">Translation initiation factor IF-3</fullName>
    </recommendedName>
</protein>
<dbReference type="InterPro" id="IPR036788">
    <property type="entry name" value="T_IF-3_C_sf"/>
</dbReference>
<dbReference type="FunFam" id="3.30.110.10:FF:000001">
    <property type="entry name" value="Translation initiation factor IF-3"/>
    <property type="match status" value="1"/>
</dbReference>
<feature type="domain" description="Translation initiation factor 3 N-terminal" evidence="8">
    <location>
        <begin position="13"/>
        <end position="82"/>
    </location>
</feature>